<comment type="similarity">
    <text evidence="2 6">Belongs to the BI1 family.</text>
</comment>
<feature type="transmembrane region" description="Helical" evidence="6">
    <location>
        <begin position="214"/>
        <end position="236"/>
    </location>
</feature>
<evidence type="ECO:0000313" key="8">
    <source>
        <dbReference type="Proteomes" id="UP000249248"/>
    </source>
</evidence>
<feature type="transmembrane region" description="Helical" evidence="6">
    <location>
        <begin position="64"/>
        <end position="82"/>
    </location>
</feature>
<proteinExistence type="inferred from homology"/>
<evidence type="ECO:0000256" key="1">
    <source>
        <dbReference type="ARBA" id="ARBA00004141"/>
    </source>
</evidence>
<keyword evidence="3 6" id="KW-0812">Transmembrane</keyword>
<evidence type="ECO:0000256" key="4">
    <source>
        <dbReference type="ARBA" id="ARBA00022989"/>
    </source>
</evidence>
<keyword evidence="4 6" id="KW-1133">Transmembrane helix</keyword>
<gene>
    <name evidence="7" type="ORF">DNU06_02940</name>
</gene>
<evidence type="ECO:0000313" key="7">
    <source>
        <dbReference type="EMBL" id="PZE18802.1"/>
    </source>
</evidence>
<comment type="subcellular location">
    <subcellularLocation>
        <location evidence="1">Membrane</location>
        <topology evidence="1">Multi-pass membrane protein</topology>
    </subcellularLocation>
</comment>
<accession>A0A2W1NT29</accession>
<feature type="transmembrane region" description="Helical" evidence="6">
    <location>
        <begin position="119"/>
        <end position="138"/>
    </location>
</feature>
<protein>
    <submittedName>
        <fullName evidence="7">BAX inhibitor (BI)-1/YccA family protein</fullName>
    </submittedName>
</protein>
<name>A0A2W1NT29_9FLAO</name>
<dbReference type="GO" id="GO:0005886">
    <property type="term" value="C:plasma membrane"/>
    <property type="evidence" value="ECO:0007669"/>
    <property type="project" value="TreeGrafter"/>
</dbReference>
<keyword evidence="8" id="KW-1185">Reference proteome</keyword>
<feature type="transmembrane region" description="Helical" evidence="6">
    <location>
        <begin position="27"/>
        <end position="44"/>
    </location>
</feature>
<dbReference type="PANTHER" id="PTHR23291">
    <property type="entry name" value="BAX INHIBITOR-RELATED"/>
    <property type="match status" value="1"/>
</dbReference>
<dbReference type="Proteomes" id="UP000249248">
    <property type="component" value="Unassembled WGS sequence"/>
</dbReference>
<feature type="transmembrane region" description="Helical" evidence="6">
    <location>
        <begin position="150"/>
        <end position="169"/>
    </location>
</feature>
<dbReference type="InterPro" id="IPR006214">
    <property type="entry name" value="Bax_inhibitor_1-related"/>
</dbReference>
<reference evidence="7 8" key="1">
    <citation type="submission" date="2018-06" db="EMBL/GenBank/DDBJ databases">
        <title>The draft genome sequence of Crocinitomix sp. SM1701.</title>
        <authorList>
            <person name="Zhang X."/>
        </authorList>
    </citation>
    <scope>NUCLEOTIDE SEQUENCE [LARGE SCALE GENOMIC DNA]</scope>
    <source>
        <strain evidence="7 8">SM1701</strain>
    </source>
</reference>
<sequence length="240" mass="26076">MKDNILDNFNTRGVEQGSMAKTFMSNVFVYMALALAISGVAAYLFATTESLLRLLYNPEGGMSIFGWIVMLAPLGLVLLMGFRFQKLSYVSLLGIFILYSVLTGASLSSIFLIYSMGSIATTFLVSAGTFGIMAIVGYTTSTDLTKLGSLLYMALIGLIIATVVNMFLGSSMMDYVISGIGVLLFTGLTAYDTQKLKHIGMSVDGQSEDGKKQVVMGALSLYLDFINLFLFMLRFLGNRD</sequence>
<dbReference type="AlphaFoldDB" id="A0A2W1NT29"/>
<dbReference type="EMBL" id="QKSB01000001">
    <property type="protein sequence ID" value="PZE18802.1"/>
    <property type="molecule type" value="Genomic_DNA"/>
</dbReference>
<keyword evidence="5 6" id="KW-0472">Membrane</keyword>
<dbReference type="RefSeq" id="WP_111061703.1">
    <property type="nucleotide sequence ID" value="NZ_JBHUCU010000007.1"/>
</dbReference>
<organism evidence="7 8">
    <name type="scientific">Putridiphycobacter roseus</name>
    <dbReference type="NCBI Taxonomy" id="2219161"/>
    <lineage>
        <taxon>Bacteria</taxon>
        <taxon>Pseudomonadati</taxon>
        <taxon>Bacteroidota</taxon>
        <taxon>Flavobacteriia</taxon>
        <taxon>Flavobacteriales</taxon>
        <taxon>Crocinitomicaceae</taxon>
        <taxon>Putridiphycobacter</taxon>
    </lineage>
</organism>
<evidence type="ECO:0000256" key="3">
    <source>
        <dbReference type="ARBA" id="ARBA00022692"/>
    </source>
</evidence>
<dbReference type="PANTHER" id="PTHR23291:SF50">
    <property type="entry name" value="PROTEIN LIFEGUARD 4"/>
    <property type="match status" value="1"/>
</dbReference>
<evidence type="ECO:0000256" key="5">
    <source>
        <dbReference type="ARBA" id="ARBA00023136"/>
    </source>
</evidence>
<comment type="caution">
    <text evidence="7">The sequence shown here is derived from an EMBL/GenBank/DDBJ whole genome shotgun (WGS) entry which is preliminary data.</text>
</comment>
<dbReference type="CDD" id="cd10432">
    <property type="entry name" value="BI-1-like_bacterial"/>
    <property type="match status" value="1"/>
</dbReference>
<feature type="transmembrane region" description="Helical" evidence="6">
    <location>
        <begin position="89"/>
        <end position="113"/>
    </location>
</feature>
<dbReference type="Pfam" id="PF01027">
    <property type="entry name" value="Bax1-I"/>
    <property type="match status" value="1"/>
</dbReference>
<evidence type="ECO:0000256" key="2">
    <source>
        <dbReference type="ARBA" id="ARBA00010350"/>
    </source>
</evidence>
<dbReference type="OrthoDB" id="9793828at2"/>
<evidence type="ECO:0000256" key="6">
    <source>
        <dbReference type="RuleBase" id="RU004379"/>
    </source>
</evidence>